<evidence type="ECO:0000313" key="18">
    <source>
        <dbReference type="Proteomes" id="UP000460718"/>
    </source>
</evidence>
<evidence type="ECO:0000313" key="14">
    <source>
        <dbReference type="Proteomes" id="UP000437068"/>
    </source>
</evidence>
<dbReference type="EMBL" id="QXFY01000169">
    <property type="protein sequence ID" value="KAE9353835.1"/>
    <property type="molecule type" value="Genomic_DNA"/>
</dbReference>
<dbReference type="EMBL" id="QXFZ01000174">
    <property type="protein sequence ID" value="KAE9128840.1"/>
    <property type="molecule type" value="Genomic_DNA"/>
</dbReference>
<evidence type="ECO:0000313" key="19">
    <source>
        <dbReference type="Proteomes" id="UP000476176"/>
    </source>
</evidence>
<dbReference type="EMBL" id="QXFX01000553">
    <property type="protein sequence ID" value="KAE9111575.1"/>
    <property type="molecule type" value="Genomic_DNA"/>
</dbReference>
<evidence type="ECO:0000256" key="1">
    <source>
        <dbReference type="SAM" id="SignalP"/>
    </source>
</evidence>
<dbReference type="Proteomes" id="UP000437068">
    <property type="component" value="Unassembled WGS sequence"/>
</dbReference>
<dbReference type="Proteomes" id="UP000486351">
    <property type="component" value="Unassembled WGS sequence"/>
</dbReference>
<evidence type="ECO:0000313" key="20">
    <source>
        <dbReference type="Proteomes" id="UP000486351"/>
    </source>
</evidence>
<dbReference type="Proteomes" id="UP000441208">
    <property type="component" value="Unassembled WGS sequence"/>
</dbReference>
<evidence type="ECO:0000313" key="9">
    <source>
        <dbReference type="EMBL" id="KAE9247598.1"/>
    </source>
</evidence>
<evidence type="ECO:0000313" key="15">
    <source>
        <dbReference type="Proteomes" id="UP000440367"/>
    </source>
</evidence>
<dbReference type="EMBL" id="QXGF01000183">
    <property type="protein sequence ID" value="KAE8944875.1"/>
    <property type="molecule type" value="Genomic_DNA"/>
</dbReference>
<evidence type="ECO:0000313" key="12">
    <source>
        <dbReference type="Proteomes" id="UP000429523"/>
    </source>
</evidence>
<evidence type="ECO:0000313" key="7">
    <source>
        <dbReference type="EMBL" id="KAE9226269.1"/>
    </source>
</evidence>
<keyword evidence="1" id="KW-0732">Signal</keyword>
<comment type="caution">
    <text evidence="6">The sequence shown here is derived from an EMBL/GenBank/DDBJ whole genome shotgun (WGS) entry which is preliminary data.</text>
</comment>
<dbReference type="AlphaFoldDB" id="A0A6A3UMB2"/>
<evidence type="ECO:0000313" key="11">
    <source>
        <dbReference type="EMBL" id="KAE9353835.1"/>
    </source>
</evidence>
<dbReference type="EMBL" id="QXGE01000144">
    <property type="protein sequence ID" value="KAE9322723.1"/>
    <property type="molecule type" value="Genomic_DNA"/>
</dbReference>
<feature type="chain" id="PRO_5036166248" description="Secreted protein" evidence="1">
    <location>
        <begin position="23"/>
        <end position="66"/>
    </location>
</feature>
<evidence type="ECO:0000313" key="4">
    <source>
        <dbReference type="EMBL" id="KAE9111575.1"/>
    </source>
</evidence>
<dbReference type="Proteomes" id="UP000429523">
    <property type="component" value="Unassembled WGS sequence"/>
</dbReference>
<dbReference type="Proteomes" id="UP000476176">
    <property type="component" value="Unassembled WGS sequence"/>
</dbReference>
<evidence type="ECO:0000313" key="5">
    <source>
        <dbReference type="EMBL" id="KAE9128840.1"/>
    </source>
</evidence>
<sequence>MVFAGCCSVFCIRIIFFSSDQASSTMDGPLARVGSHRLDHLVHELAVGYRAPSQCAQSALRSSSPS</sequence>
<evidence type="ECO:0000313" key="3">
    <source>
        <dbReference type="EMBL" id="KAE9023125.1"/>
    </source>
</evidence>
<gene>
    <name evidence="10" type="ORF">PF001_g4268</name>
    <name evidence="9" type="ORF">PF002_g6199</name>
    <name evidence="8" type="ORF">PF004_g10188</name>
    <name evidence="7" type="ORF">PF005_g5188</name>
    <name evidence="6" type="ORF">PF006_g3956</name>
    <name evidence="5" type="ORF">PF007_g5131</name>
    <name evidence="11" type="ORF">PF008_g4810</name>
    <name evidence="2" type="ORF">PF009_g5454</name>
    <name evidence="4" type="ORF">PF010_g10756</name>
    <name evidence="3" type="ORF">PF011_g4145</name>
</gene>
<evidence type="ECO:0000313" key="10">
    <source>
        <dbReference type="EMBL" id="KAE9322723.1"/>
    </source>
</evidence>
<dbReference type="EMBL" id="QXFW01000146">
    <property type="protein sequence ID" value="KAE9023125.1"/>
    <property type="molecule type" value="Genomic_DNA"/>
</dbReference>
<dbReference type="Proteomes" id="UP000440732">
    <property type="component" value="Unassembled WGS sequence"/>
</dbReference>
<dbReference type="EMBL" id="QXGC01000521">
    <property type="protein sequence ID" value="KAE9231525.1"/>
    <property type="molecule type" value="Genomic_DNA"/>
</dbReference>
<dbReference type="EMBL" id="QXGB01000177">
    <property type="protein sequence ID" value="KAE9226269.1"/>
    <property type="molecule type" value="Genomic_DNA"/>
</dbReference>
<evidence type="ECO:0000313" key="8">
    <source>
        <dbReference type="EMBL" id="KAE9231525.1"/>
    </source>
</evidence>
<keyword evidence="13" id="KW-1185">Reference proteome</keyword>
<evidence type="ECO:0000313" key="21">
    <source>
        <dbReference type="Proteomes" id="UP000488956"/>
    </source>
</evidence>
<evidence type="ECO:0000313" key="2">
    <source>
        <dbReference type="EMBL" id="KAE8944875.1"/>
    </source>
</evidence>
<dbReference type="Proteomes" id="UP000460718">
    <property type="component" value="Unassembled WGS sequence"/>
</dbReference>
<evidence type="ECO:0000313" key="13">
    <source>
        <dbReference type="Proteomes" id="UP000433483"/>
    </source>
</evidence>
<name>A0A6A3UMB2_9STRA</name>
<proteinExistence type="predicted"/>
<evidence type="ECO:0000313" key="17">
    <source>
        <dbReference type="Proteomes" id="UP000441208"/>
    </source>
</evidence>
<protein>
    <recommendedName>
        <fullName evidence="22">Secreted protein</fullName>
    </recommendedName>
</protein>
<evidence type="ECO:0008006" key="22">
    <source>
        <dbReference type="Google" id="ProtNLM"/>
    </source>
</evidence>
<dbReference type="Proteomes" id="UP000440367">
    <property type="component" value="Unassembled WGS sequence"/>
</dbReference>
<dbReference type="Proteomes" id="UP000433483">
    <property type="component" value="Unassembled WGS sequence"/>
</dbReference>
<accession>A0A6A3UMB2</accession>
<feature type="signal peptide" evidence="1">
    <location>
        <begin position="1"/>
        <end position="22"/>
    </location>
</feature>
<organism evidence="6 16">
    <name type="scientific">Phytophthora fragariae</name>
    <dbReference type="NCBI Taxonomy" id="53985"/>
    <lineage>
        <taxon>Eukaryota</taxon>
        <taxon>Sar</taxon>
        <taxon>Stramenopiles</taxon>
        <taxon>Oomycota</taxon>
        <taxon>Peronosporomycetes</taxon>
        <taxon>Peronosporales</taxon>
        <taxon>Peronosporaceae</taxon>
        <taxon>Phytophthora</taxon>
    </lineage>
</organism>
<evidence type="ECO:0000313" key="6">
    <source>
        <dbReference type="EMBL" id="KAE9151782.1"/>
    </source>
</evidence>
<dbReference type="Proteomes" id="UP000488956">
    <property type="component" value="Unassembled WGS sequence"/>
</dbReference>
<evidence type="ECO:0000313" key="16">
    <source>
        <dbReference type="Proteomes" id="UP000440732"/>
    </source>
</evidence>
<reference evidence="12 13" key="1">
    <citation type="submission" date="2018-08" db="EMBL/GenBank/DDBJ databases">
        <title>Genomic investigation of the strawberry pathogen Phytophthora fragariae indicates pathogenicity is determined by transcriptional variation in three key races.</title>
        <authorList>
            <person name="Adams T.M."/>
            <person name="Armitage A.D."/>
            <person name="Sobczyk M.K."/>
            <person name="Bates H.J."/>
            <person name="Dunwell J.M."/>
            <person name="Nellist C.F."/>
            <person name="Harrison R.J."/>
        </authorList>
    </citation>
    <scope>NUCLEOTIDE SEQUENCE [LARGE SCALE GENOMIC DNA]</scope>
    <source>
        <strain evidence="10 14">A4</strain>
        <strain evidence="9 15">BC-1</strain>
        <strain evidence="8 19">BC-23</strain>
        <strain evidence="7 13">NOV-27</strain>
        <strain evidence="6 16">NOV-5</strain>
        <strain evidence="5 17">NOV-71</strain>
        <strain evidence="11 20">NOV-77</strain>
        <strain evidence="2 12">NOV-9</strain>
        <strain evidence="4 21">ONT-3</strain>
        <strain evidence="3 18">SCRP245</strain>
    </source>
</reference>
<dbReference type="EMBL" id="QXGA01000133">
    <property type="protein sequence ID" value="KAE9151782.1"/>
    <property type="molecule type" value="Genomic_DNA"/>
</dbReference>
<dbReference type="EMBL" id="QXGD01000212">
    <property type="protein sequence ID" value="KAE9247598.1"/>
    <property type="molecule type" value="Genomic_DNA"/>
</dbReference>